<evidence type="ECO:0000256" key="1">
    <source>
        <dbReference type="SAM" id="MobiDB-lite"/>
    </source>
</evidence>
<feature type="region of interest" description="Disordered" evidence="1">
    <location>
        <begin position="87"/>
        <end position="110"/>
    </location>
</feature>
<reference evidence="2 3" key="1">
    <citation type="submission" date="2021-06" db="EMBL/GenBank/DDBJ databases">
        <title>Caerostris darwini draft genome.</title>
        <authorList>
            <person name="Kono N."/>
            <person name="Arakawa K."/>
        </authorList>
    </citation>
    <scope>NUCLEOTIDE SEQUENCE [LARGE SCALE GENOMIC DNA]</scope>
</reference>
<evidence type="ECO:0000313" key="2">
    <source>
        <dbReference type="EMBL" id="GIY12293.1"/>
    </source>
</evidence>
<evidence type="ECO:0000313" key="3">
    <source>
        <dbReference type="Proteomes" id="UP001054837"/>
    </source>
</evidence>
<keyword evidence="3" id="KW-1185">Reference proteome</keyword>
<comment type="caution">
    <text evidence="2">The sequence shown here is derived from an EMBL/GenBank/DDBJ whole genome shotgun (WGS) entry which is preliminary data.</text>
</comment>
<dbReference type="Proteomes" id="UP001054837">
    <property type="component" value="Unassembled WGS sequence"/>
</dbReference>
<accession>A0AAV4QQF0</accession>
<dbReference type="AlphaFoldDB" id="A0AAV4QQF0"/>
<sequence>MGVKQGLKSNLPKSLGAPVSQFMWPENSSQCPFFSADTAICQNSATTCHRQVRQGSLSSIVHQFSERTRLSVMRPFLSIGTFFNKLPKSESEEEASHPAPHEGNPSVCEG</sequence>
<name>A0AAV4QQF0_9ARAC</name>
<feature type="compositionally biased region" description="Basic and acidic residues" evidence="1">
    <location>
        <begin position="87"/>
        <end position="100"/>
    </location>
</feature>
<dbReference type="EMBL" id="BPLQ01005017">
    <property type="protein sequence ID" value="GIY12293.1"/>
    <property type="molecule type" value="Genomic_DNA"/>
</dbReference>
<protein>
    <submittedName>
        <fullName evidence="2">Uncharacterized protein</fullName>
    </submittedName>
</protein>
<proteinExistence type="predicted"/>
<gene>
    <name evidence="2" type="ORF">CDAR_265971</name>
</gene>
<organism evidence="2 3">
    <name type="scientific">Caerostris darwini</name>
    <dbReference type="NCBI Taxonomy" id="1538125"/>
    <lineage>
        <taxon>Eukaryota</taxon>
        <taxon>Metazoa</taxon>
        <taxon>Ecdysozoa</taxon>
        <taxon>Arthropoda</taxon>
        <taxon>Chelicerata</taxon>
        <taxon>Arachnida</taxon>
        <taxon>Araneae</taxon>
        <taxon>Araneomorphae</taxon>
        <taxon>Entelegynae</taxon>
        <taxon>Araneoidea</taxon>
        <taxon>Araneidae</taxon>
        <taxon>Caerostris</taxon>
    </lineage>
</organism>